<protein>
    <submittedName>
        <fullName evidence="2">Uncharacterized protein</fullName>
    </submittedName>
</protein>
<dbReference type="PATRIC" id="fig|656366.3.peg.667"/>
<evidence type="ECO:0000313" key="2">
    <source>
        <dbReference type="EMBL" id="ALE91553.1"/>
    </source>
</evidence>
<name>A0A0M4QNM1_9MICC</name>
<keyword evidence="1" id="KW-0812">Transmembrane</keyword>
<evidence type="ECO:0000256" key="1">
    <source>
        <dbReference type="SAM" id="Phobius"/>
    </source>
</evidence>
<dbReference type="AlphaFoldDB" id="A0A0M4QNM1"/>
<dbReference type="Proteomes" id="UP000062833">
    <property type="component" value="Chromosome"/>
</dbReference>
<accession>A0A0M4QNM1</accession>
<keyword evidence="1" id="KW-1133">Transmembrane helix</keyword>
<evidence type="ECO:0000313" key="3">
    <source>
        <dbReference type="Proteomes" id="UP000062833"/>
    </source>
</evidence>
<feature type="transmembrane region" description="Helical" evidence="1">
    <location>
        <begin position="51"/>
        <end position="71"/>
    </location>
</feature>
<feature type="transmembrane region" description="Helical" evidence="1">
    <location>
        <begin position="110"/>
        <end position="131"/>
    </location>
</feature>
<dbReference type="EMBL" id="CP012677">
    <property type="protein sequence ID" value="ALE91553.1"/>
    <property type="molecule type" value="Genomic_DNA"/>
</dbReference>
<keyword evidence="1" id="KW-0472">Membrane</keyword>
<feature type="transmembrane region" description="Helical" evidence="1">
    <location>
        <begin position="137"/>
        <end position="156"/>
    </location>
</feature>
<dbReference type="KEGG" id="aaq:AOC05_03030"/>
<feature type="transmembrane region" description="Helical" evidence="1">
    <location>
        <begin position="77"/>
        <end position="98"/>
    </location>
</feature>
<sequence length="161" mass="16857">MQATFPKTPARGITMNEHHGNPSAAEAQELLAKAQSIGASATSAAGWPTAMVFNSLAILGSMMMVGFQIVAHTGYGAQLLAMTIGIWAAITGLTWSFMQHTTKAGFTKRFATSLIAYMVLYVIAIAVGSLVFPNGNLAYYICAAVVLAAVGMAAALRELRA</sequence>
<reference evidence="3" key="1">
    <citation type="submission" date="2015-09" db="EMBL/GenBank/DDBJ databases">
        <title>Complete genome of Arthrobacter alpinus strain R3.8.</title>
        <authorList>
            <person name="See-Too W.S."/>
            <person name="Chan K.G."/>
        </authorList>
    </citation>
    <scope>NUCLEOTIDE SEQUENCE [LARGE SCALE GENOMIC DNA]</scope>
    <source>
        <strain evidence="3">R3.8</strain>
    </source>
</reference>
<gene>
    <name evidence="2" type="ORF">AOC05_03030</name>
</gene>
<organism evidence="2 3">
    <name type="scientific">Arthrobacter alpinus</name>
    <dbReference type="NCBI Taxonomy" id="656366"/>
    <lineage>
        <taxon>Bacteria</taxon>
        <taxon>Bacillati</taxon>
        <taxon>Actinomycetota</taxon>
        <taxon>Actinomycetes</taxon>
        <taxon>Micrococcales</taxon>
        <taxon>Micrococcaceae</taxon>
        <taxon>Arthrobacter</taxon>
    </lineage>
</organism>
<keyword evidence="3" id="KW-1185">Reference proteome</keyword>
<proteinExistence type="predicted"/>